<name>A0ABW4ENU4_9PSEU</name>
<evidence type="ECO:0000256" key="2">
    <source>
        <dbReference type="ARBA" id="ARBA00023125"/>
    </source>
</evidence>
<dbReference type="Gene3D" id="1.20.120.530">
    <property type="entry name" value="GntR ligand-binding domain-like"/>
    <property type="match status" value="1"/>
</dbReference>
<dbReference type="PRINTS" id="PR00035">
    <property type="entry name" value="HTHGNTR"/>
</dbReference>
<dbReference type="CDD" id="cd07377">
    <property type="entry name" value="WHTH_GntR"/>
    <property type="match status" value="1"/>
</dbReference>
<dbReference type="Pfam" id="PF00392">
    <property type="entry name" value="GntR"/>
    <property type="match status" value="1"/>
</dbReference>
<proteinExistence type="predicted"/>
<sequence>MQPAPVPPMPHRPRSVSVQLAAHFERLIATGVLRPGQRLPPERELAASLSVSRGSLREAMHELEAKHLVERRTGRGTIVSEQSERVSRLYSELDGTTNASLDDATELRLIVEPRIAAAAALRSAPSNLVQLEDVLTRSALRLDAETSLQLDLEFHLLLAHAAQNPLLVALCTMTSTWTESLRRHSHATLEGRLRSLEGHQAIYQAVQARDPDAAAAAMDEHLSVIRDVIARHAD</sequence>
<dbReference type="SMART" id="SM00345">
    <property type="entry name" value="HTH_GNTR"/>
    <property type="match status" value="1"/>
</dbReference>
<dbReference type="Pfam" id="PF07729">
    <property type="entry name" value="FCD"/>
    <property type="match status" value="1"/>
</dbReference>
<dbReference type="Proteomes" id="UP001597114">
    <property type="component" value="Unassembled WGS sequence"/>
</dbReference>
<protein>
    <submittedName>
        <fullName evidence="5">FadR/GntR family transcriptional regulator</fullName>
    </submittedName>
</protein>
<keyword evidence="3" id="KW-0804">Transcription</keyword>
<gene>
    <name evidence="5" type="ORF">ACFSJD_00540</name>
</gene>
<dbReference type="RefSeq" id="WP_344724697.1">
    <property type="nucleotide sequence ID" value="NZ_BAAAUS010000027.1"/>
</dbReference>
<keyword evidence="1" id="KW-0805">Transcription regulation</keyword>
<evidence type="ECO:0000313" key="6">
    <source>
        <dbReference type="Proteomes" id="UP001597114"/>
    </source>
</evidence>
<evidence type="ECO:0000256" key="3">
    <source>
        <dbReference type="ARBA" id="ARBA00023163"/>
    </source>
</evidence>
<dbReference type="InterPro" id="IPR036388">
    <property type="entry name" value="WH-like_DNA-bd_sf"/>
</dbReference>
<dbReference type="InterPro" id="IPR000524">
    <property type="entry name" value="Tscrpt_reg_HTH_GntR"/>
</dbReference>
<feature type="domain" description="HTH gntR-type" evidence="4">
    <location>
        <begin position="14"/>
        <end position="82"/>
    </location>
</feature>
<accession>A0ABW4ENU4</accession>
<dbReference type="Gene3D" id="1.10.10.10">
    <property type="entry name" value="Winged helix-like DNA-binding domain superfamily/Winged helix DNA-binding domain"/>
    <property type="match status" value="1"/>
</dbReference>
<evidence type="ECO:0000259" key="4">
    <source>
        <dbReference type="PROSITE" id="PS50949"/>
    </source>
</evidence>
<evidence type="ECO:0000256" key="1">
    <source>
        <dbReference type="ARBA" id="ARBA00023015"/>
    </source>
</evidence>
<dbReference type="InterPro" id="IPR036390">
    <property type="entry name" value="WH_DNA-bd_sf"/>
</dbReference>
<dbReference type="PANTHER" id="PTHR43537">
    <property type="entry name" value="TRANSCRIPTIONAL REGULATOR, GNTR FAMILY"/>
    <property type="match status" value="1"/>
</dbReference>
<keyword evidence="6" id="KW-1185">Reference proteome</keyword>
<dbReference type="SMART" id="SM00895">
    <property type="entry name" value="FCD"/>
    <property type="match status" value="1"/>
</dbReference>
<dbReference type="SUPFAM" id="SSF48008">
    <property type="entry name" value="GntR ligand-binding domain-like"/>
    <property type="match status" value="1"/>
</dbReference>
<dbReference type="InterPro" id="IPR011711">
    <property type="entry name" value="GntR_C"/>
</dbReference>
<organism evidence="5 6">
    <name type="scientific">Pseudonocardia yunnanensis</name>
    <dbReference type="NCBI Taxonomy" id="58107"/>
    <lineage>
        <taxon>Bacteria</taxon>
        <taxon>Bacillati</taxon>
        <taxon>Actinomycetota</taxon>
        <taxon>Actinomycetes</taxon>
        <taxon>Pseudonocardiales</taxon>
        <taxon>Pseudonocardiaceae</taxon>
        <taxon>Pseudonocardia</taxon>
    </lineage>
</organism>
<dbReference type="PROSITE" id="PS50949">
    <property type="entry name" value="HTH_GNTR"/>
    <property type="match status" value="1"/>
</dbReference>
<dbReference type="PANTHER" id="PTHR43537:SF5">
    <property type="entry name" value="UXU OPERON TRANSCRIPTIONAL REGULATOR"/>
    <property type="match status" value="1"/>
</dbReference>
<evidence type="ECO:0000313" key="5">
    <source>
        <dbReference type="EMBL" id="MFD1515950.1"/>
    </source>
</evidence>
<comment type="caution">
    <text evidence="5">The sequence shown here is derived from an EMBL/GenBank/DDBJ whole genome shotgun (WGS) entry which is preliminary data.</text>
</comment>
<dbReference type="EMBL" id="JBHUCO010000001">
    <property type="protein sequence ID" value="MFD1515950.1"/>
    <property type="molecule type" value="Genomic_DNA"/>
</dbReference>
<dbReference type="InterPro" id="IPR008920">
    <property type="entry name" value="TF_FadR/GntR_C"/>
</dbReference>
<dbReference type="SUPFAM" id="SSF46785">
    <property type="entry name" value="Winged helix' DNA-binding domain"/>
    <property type="match status" value="1"/>
</dbReference>
<reference evidence="6" key="1">
    <citation type="journal article" date="2019" name="Int. J. Syst. Evol. Microbiol.">
        <title>The Global Catalogue of Microorganisms (GCM) 10K type strain sequencing project: providing services to taxonomists for standard genome sequencing and annotation.</title>
        <authorList>
            <consortium name="The Broad Institute Genomics Platform"/>
            <consortium name="The Broad Institute Genome Sequencing Center for Infectious Disease"/>
            <person name="Wu L."/>
            <person name="Ma J."/>
        </authorList>
    </citation>
    <scope>NUCLEOTIDE SEQUENCE [LARGE SCALE GENOMIC DNA]</scope>
    <source>
        <strain evidence="6">CCM 7043</strain>
    </source>
</reference>
<keyword evidence="2" id="KW-0238">DNA-binding</keyword>